<dbReference type="OrthoDB" id="9760689at2"/>
<gene>
    <name evidence="2" type="primary">bioC_2</name>
    <name evidence="2" type="ORF">Lspi_1848</name>
</gene>
<sequence length="285" mass="32618">MLVSYKDAEYWVGHNVTNHHKFSTVDESLQYLSWRNSQYYRYDTLMSTEGYDDQVIIDYGCGPGHDLVGLGHYSKPKKLYGLDVSTTSLEEAKSRLNLHGINADLIQISANDKRLPFEDNSVDYIHSSGVLHHIPNYLEVLKEFKRILKPDGTIKIMVYNYNSIWLHLYVAYIKQIVENIGQNEAIEHVFSKTTDGPDCPTSYVFKPDEFISICSEIGLSCNFLGAAISIFELSLLPKRFDAIMDLRFPKQHRDFLLSLSFDQHGCPLYENDVAGIDACYLIHKS</sequence>
<dbReference type="EMBL" id="LNYX01000030">
    <property type="protein sequence ID" value="KTD61998.1"/>
    <property type="molecule type" value="Genomic_DNA"/>
</dbReference>
<accession>A0A0W0YZC2</accession>
<organism evidence="2 3">
    <name type="scientific">Legionella spiritensis</name>
    <dbReference type="NCBI Taxonomy" id="452"/>
    <lineage>
        <taxon>Bacteria</taxon>
        <taxon>Pseudomonadati</taxon>
        <taxon>Pseudomonadota</taxon>
        <taxon>Gammaproteobacteria</taxon>
        <taxon>Legionellales</taxon>
        <taxon>Legionellaceae</taxon>
        <taxon>Legionella</taxon>
    </lineage>
</organism>
<protein>
    <submittedName>
        <fullName evidence="2">Biotin synthase BioC</fullName>
    </submittedName>
</protein>
<dbReference type="Proteomes" id="UP000054877">
    <property type="component" value="Unassembled WGS sequence"/>
</dbReference>
<evidence type="ECO:0000313" key="3">
    <source>
        <dbReference type="Proteomes" id="UP000054877"/>
    </source>
</evidence>
<dbReference type="STRING" id="452.Lspi_1848"/>
<dbReference type="CDD" id="cd02440">
    <property type="entry name" value="AdoMet_MTases"/>
    <property type="match status" value="1"/>
</dbReference>
<dbReference type="GO" id="GO:0008757">
    <property type="term" value="F:S-adenosylmethionine-dependent methyltransferase activity"/>
    <property type="evidence" value="ECO:0007669"/>
    <property type="project" value="InterPro"/>
</dbReference>
<comment type="caution">
    <text evidence="2">The sequence shown here is derived from an EMBL/GenBank/DDBJ whole genome shotgun (WGS) entry which is preliminary data.</text>
</comment>
<dbReference type="Pfam" id="PF08241">
    <property type="entry name" value="Methyltransf_11"/>
    <property type="match status" value="1"/>
</dbReference>
<name>A0A0W0YZC2_LEGSP</name>
<dbReference type="PANTHER" id="PTHR43591">
    <property type="entry name" value="METHYLTRANSFERASE"/>
    <property type="match status" value="1"/>
</dbReference>
<dbReference type="Gene3D" id="3.40.50.150">
    <property type="entry name" value="Vaccinia Virus protein VP39"/>
    <property type="match status" value="1"/>
</dbReference>
<feature type="domain" description="Methyltransferase type 11" evidence="1">
    <location>
        <begin position="58"/>
        <end position="154"/>
    </location>
</feature>
<dbReference type="InterPro" id="IPR013216">
    <property type="entry name" value="Methyltransf_11"/>
</dbReference>
<dbReference type="SUPFAM" id="SSF53335">
    <property type="entry name" value="S-adenosyl-L-methionine-dependent methyltransferases"/>
    <property type="match status" value="1"/>
</dbReference>
<keyword evidence="3" id="KW-1185">Reference proteome</keyword>
<dbReference type="RefSeq" id="WP_058483770.1">
    <property type="nucleotide sequence ID" value="NZ_CAAAII010000008.1"/>
</dbReference>
<evidence type="ECO:0000313" key="2">
    <source>
        <dbReference type="EMBL" id="KTD61998.1"/>
    </source>
</evidence>
<reference evidence="2 3" key="1">
    <citation type="submission" date="2015-11" db="EMBL/GenBank/DDBJ databases">
        <title>Genomic analysis of 38 Legionella species identifies large and diverse effector repertoires.</title>
        <authorList>
            <person name="Burstein D."/>
            <person name="Amaro F."/>
            <person name="Zusman T."/>
            <person name="Lifshitz Z."/>
            <person name="Cohen O."/>
            <person name="Gilbert J.A."/>
            <person name="Pupko T."/>
            <person name="Shuman H.A."/>
            <person name="Segal G."/>
        </authorList>
    </citation>
    <scope>NUCLEOTIDE SEQUENCE [LARGE SCALE GENOMIC DNA]</scope>
    <source>
        <strain evidence="2 3">Mt.St.Helens-9</strain>
    </source>
</reference>
<evidence type="ECO:0000259" key="1">
    <source>
        <dbReference type="Pfam" id="PF08241"/>
    </source>
</evidence>
<proteinExistence type="predicted"/>
<dbReference type="AlphaFoldDB" id="A0A0W0YZC2"/>
<dbReference type="InterPro" id="IPR029063">
    <property type="entry name" value="SAM-dependent_MTases_sf"/>
</dbReference>
<dbReference type="PATRIC" id="fig|452.5.peg.2031"/>